<dbReference type="SUPFAM" id="SSF161098">
    <property type="entry name" value="MetI-like"/>
    <property type="match status" value="1"/>
</dbReference>
<feature type="transmembrane region" description="Helical" evidence="7">
    <location>
        <begin position="115"/>
        <end position="139"/>
    </location>
</feature>
<keyword evidence="2 7" id="KW-0813">Transport</keyword>
<sequence length="280" mass="28315">MSLALSRRVLARRSPVTATVVVASALLAILVAAALAPSLFTPLDPLRADAGASLLPPSPEHPFGTDQSGRDVFARVVYGAQYSLGVGLGASALALMAGLLVGVSAGLAPKVVDSILARVIAIAMSFPEFLLALIVIAIIGPGQGSLVAAIAIATAPVYARVARSQTLVVRNSGYVRAATTLGVAPPVTVLRHVVPNTLGPLLVMATIGVGSAIVSAAGLSYLGLGPAAPAPEWGVILADGRNFLGSAWWITVFPGVVITLTVISVSVLGRFVHSRTGGAR</sequence>
<dbReference type="PANTHER" id="PTHR43386">
    <property type="entry name" value="OLIGOPEPTIDE TRANSPORT SYSTEM PERMEASE PROTEIN APPC"/>
    <property type="match status" value="1"/>
</dbReference>
<keyword evidence="4 7" id="KW-0812">Transmembrane</keyword>
<keyword evidence="3" id="KW-1003">Cell membrane</keyword>
<reference evidence="9 10" key="1">
    <citation type="submission" date="2023-04" db="EMBL/GenBank/DDBJ databases">
        <title>Genome Encyclopedia of Bacteria and Archaea VI: Functional Genomics of Type Strains.</title>
        <authorList>
            <person name="Whitman W."/>
        </authorList>
    </citation>
    <scope>NUCLEOTIDE SEQUENCE [LARGE SCALE GENOMIC DNA]</scope>
    <source>
        <strain evidence="9 10">SG_E_30_P1</strain>
    </source>
</reference>
<dbReference type="Proteomes" id="UP001160142">
    <property type="component" value="Unassembled WGS sequence"/>
</dbReference>
<evidence type="ECO:0000256" key="1">
    <source>
        <dbReference type="ARBA" id="ARBA00004651"/>
    </source>
</evidence>
<keyword evidence="10" id="KW-1185">Reference proteome</keyword>
<accession>A0ABT6KPY5</accession>
<dbReference type="PROSITE" id="PS50928">
    <property type="entry name" value="ABC_TM1"/>
    <property type="match status" value="1"/>
</dbReference>
<feature type="transmembrane region" description="Helical" evidence="7">
    <location>
        <begin position="201"/>
        <end position="224"/>
    </location>
</feature>
<gene>
    <name evidence="9" type="ORF">M2152_001414</name>
</gene>
<evidence type="ECO:0000259" key="8">
    <source>
        <dbReference type="PROSITE" id="PS50928"/>
    </source>
</evidence>
<evidence type="ECO:0000256" key="3">
    <source>
        <dbReference type="ARBA" id="ARBA00022475"/>
    </source>
</evidence>
<comment type="caution">
    <text evidence="9">The sequence shown here is derived from an EMBL/GenBank/DDBJ whole genome shotgun (WGS) entry which is preliminary data.</text>
</comment>
<keyword evidence="6 7" id="KW-0472">Membrane</keyword>
<comment type="subcellular location">
    <subcellularLocation>
        <location evidence="1 7">Cell membrane</location>
        <topology evidence="1 7">Multi-pass membrane protein</topology>
    </subcellularLocation>
</comment>
<dbReference type="Pfam" id="PF00528">
    <property type="entry name" value="BPD_transp_1"/>
    <property type="match status" value="1"/>
</dbReference>
<feature type="transmembrane region" description="Helical" evidence="7">
    <location>
        <begin position="20"/>
        <end position="40"/>
    </location>
</feature>
<name>A0ABT6KPY5_9MICO</name>
<evidence type="ECO:0000256" key="4">
    <source>
        <dbReference type="ARBA" id="ARBA00022692"/>
    </source>
</evidence>
<feature type="transmembrane region" description="Helical" evidence="7">
    <location>
        <begin position="82"/>
        <end position="103"/>
    </location>
</feature>
<dbReference type="Gene3D" id="1.10.3720.10">
    <property type="entry name" value="MetI-like"/>
    <property type="match status" value="1"/>
</dbReference>
<feature type="transmembrane region" description="Helical" evidence="7">
    <location>
        <begin position="247"/>
        <end position="272"/>
    </location>
</feature>
<dbReference type="InterPro" id="IPR035906">
    <property type="entry name" value="MetI-like_sf"/>
</dbReference>
<keyword evidence="5 7" id="KW-1133">Transmembrane helix</keyword>
<comment type="similarity">
    <text evidence="7">Belongs to the binding-protein-dependent transport system permease family.</text>
</comment>
<organism evidence="9 10">
    <name type="scientific">Antiquaquibacter oligotrophicus</name>
    <dbReference type="NCBI Taxonomy" id="2880260"/>
    <lineage>
        <taxon>Bacteria</taxon>
        <taxon>Bacillati</taxon>
        <taxon>Actinomycetota</taxon>
        <taxon>Actinomycetes</taxon>
        <taxon>Micrococcales</taxon>
        <taxon>Microbacteriaceae</taxon>
        <taxon>Antiquaquibacter</taxon>
    </lineage>
</organism>
<evidence type="ECO:0000256" key="5">
    <source>
        <dbReference type="ARBA" id="ARBA00022989"/>
    </source>
</evidence>
<evidence type="ECO:0000256" key="6">
    <source>
        <dbReference type="ARBA" id="ARBA00023136"/>
    </source>
</evidence>
<evidence type="ECO:0000256" key="2">
    <source>
        <dbReference type="ARBA" id="ARBA00022448"/>
    </source>
</evidence>
<dbReference type="EMBL" id="JARXVQ010000001">
    <property type="protein sequence ID" value="MDH6181232.1"/>
    <property type="molecule type" value="Genomic_DNA"/>
</dbReference>
<proteinExistence type="inferred from homology"/>
<protein>
    <submittedName>
        <fullName evidence="9">Peptide/nickel transport system permease protein</fullName>
    </submittedName>
</protein>
<dbReference type="InterPro" id="IPR000515">
    <property type="entry name" value="MetI-like"/>
</dbReference>
<evidence type="ECO:0000313" key="10">
    <source>
        <dbReference type="Proteomes" id="UP001160142"/>
    </source>
</evidence>
<dbReference type="InterPro" id="IPR050366">
    <property type="entry name" value="BP-dependent_transpt_permease"/>
</dbReference>
<evidence type="ECO:0000313" key="9">
    <source>
        <dbReference type="EMBL" id="MDH6181232.1"/>
    </source>
</evidence>
<dbReference type="CDD" id="cd06261">
    <property type="entry name" value="TM_PBP2"/>
    <property type="match status" value="1"/>
</dbReference>
<dbReference type="RefSeq" id="WP_322133551.1">
    <property type="nucleotide sequence ID" value="NZ_CP085036.1"/>
</dbReference>
<evidence type="ECO:0000256" key="7">
    <source>
        <dbReference type="RuleBase" id="RU363032"/>
    </source>
</evidence>
<feature type="domain" description="ABC transmembrane type-1" evidence="8">
    <location>
        <begin position="80"/>
        <end position="269"/>
    </location>
</feature>
<feature type="transmembrane region" description="Helical" evidence="7">
    <location>
        <begin position="145"/>
        <end position="162"/>
    </location>
</feature>
<dbReference type="PANTHER" id="PTHR43386:SF25">
    <property type="entry name" value="PEPTIDE ABC TRANSPORTER PERMEASE PROTEIN"/>
    <property type="match status" value="1"/>
</dbReference>